<keyword evidence="2" id="KW-1185">Reference proteome</keyword>
<evidence type="ECO:0000313" key="2">
    <source>
        <dbReference type="Proteomes" id="UP000198953"/>
    </source>
</evidence>
<dbReference type="EMBL" id="FOBF01000001">
    <property type="protein sequence ID" value="SEK25889.1"/>
    <property type="molecule type" value="Genomic_DNA"/>
</dbReference>
<sequence length="264" mass="29168">MTGQAKVRVGALYTDLVDDAGLFPPTSLHMDQALARHRRDAEQGNPVLTHRFLCPASRLDRLREASLRPDRIGLIVDTPEIPPFGDLPVDFVEVRMPDDRPVSTFTSRLDLPERVRLFVEVPPRKSVAGVPEGVGLKIRCGGAEPSDFPPAEHLAAFIKFCVAQRIPFKATAGLHHAVRHFDPSLSVDRHGFLNLLVAVCEAVEGRDPLAVLRMTDVGHVVRMAKAVPEETAERARRIMVSYGSCNTHTPLEDLRTLGLIEEDL</sequence>
<gene>
    <name evidence="1" type="ORF">SAMN05660976_00104</name>
</gene>
<dbReference type="OrthoDB" id="9778153at2"/>
<protein>
    <submittedName>
        <fullName evidence="1">Uncharacterized protein</fullName>
    </submittedName>
</protein>
<dbReference type="AlphaFoldDB" id="A0A1H7FIS9"/>
<accession>A0A1H7FIS9</accession>
<dbReference type="Proteomes" id="UP000198953">
    <property type="component" value="Unassembled WGS sequence"/>
</dbReference>
<proteinExistence type="predicted"/>
<dbReference type="RefSeq" id="WP_055508575.1">
    <property type="nucleotide sequence ID" value="NZ_BBZG01000005.1"/>
</dbReference>
<organism evidence="1 2">
    <name type="scientific">Nonomuraea pusilla</name>
    <dbReference type="NCBI Taxonomy" id="46177"/>
    <lineage>
        <taxon>Bacteria</taxon>
        <taxon>Bacillati</taxon>
        <taxon>Actinomycetota</taxon>
        <taxon>Actinomycetes</taxon>
        <taxon>Streptosporangiales</taxon>
        <taxon>Streptosporangiaceae</taxon>
        <taxon>Nonomuraea</taxon>
    </lineage>
</organism>
<name>A0A1H7FIS9_9ACTN</name>
<reference evidence="1 2" key="1">
    <citation type="submission" date="2016-10" db="EMBL/GenBank/DDBJ databases">
        <authorList>
            <person name="de Groot N.N."/>
        </authorList>
    </citation>
    <scope>NUCLEOTIDE SEQUENCE [LARGE SCALE GENOMIC DNA]</scope>
    <source>
        <strain evidence="1 2">DSM 43357</strain>
    </source>
</reference>
<evidence type="ECO:0000313" key="1">
    <source>
        <dbReference type="EMBL" id="SEK25889.1"/>
    </source>
</evidence>
<dbReference type="STRING" id="46177.SAMN05660976_00104"/>